<feature type="domain" description="Copper amine oxidase-like N-terminal" evidence="2">
    <location>
        <begin position="17"/>
        <end position="84"/>
    </location>
</feature>
<organism evidence="3 4">
    <name type="scientific">Candidatus Cohnella colombiensis</name>
    <dbReference type="NCBI Taxonomy" id="3121368"/>
    <lineage>
        <taxon>Bacteria</taxon>
        <taxon>Bacillati</taxon>
        <taxon>Bacillota</taxon>
        <taxon>Bacilli</taxon>
        <taxon>Bacillales</taxon>
        <taxon>Paenibacillaceae</taxon>
        <taxon>Cohnella</taxon>
    </lineage>
</organism>
<evidence type="ECO:0000313" key="4">
    <source>
        <dbReference type="Proteomes" id="UP001178662"/>
    </source>
</evidence>
<dbReference type="Pfam" id="PF07833">
    <property type="entry name" value="Cu_amine_oxidN1"/>
    <property type="match status" value="1"/>
</dbReference>
<dbReference type="EMBL" id="CP119317">
    <property type="protein sequence ID" value="WEK55347.1"/>
    <property type="molecule type" value="Genomic_DNA"/>
</dbReference>
<protein>
    <submittedName>
        <fullName evidence="3">Stalk domain-containing protein</fullName>
    </submittedName>
</protein>
<evidence type="ECO:0000256" key="1">
    <source>
        <dbReference type="SAM" id="SignalP"/>
    </source>
</evidence>
<gene>
    <name evidence="3" type="ORF">P0Y55_04620</name>
</gene>
<feature type="chain" id="PRO_5041735812" evidence="1">
    <location>
        <begin position="23"/>
        <end position="247"/>
    </location>
</feature>
<dbReference type="InterPro" id="IPR012854">
    <property type="entry name" value="Cu_amine_oxidase-like_N"/>
</dbReference>
<accession>A0AA95F0C3</accession>
<dbReference type="Proteomes" id="UP001178662">
    <property type="component" value="Chromosome"/>
</dbReference>
<keyword evidence="4" id="KW-1185">Reference proteome</keyword>
<proteinExistence type="predicted"/>
<feature type="signal peptide" evidence="1">
    <location>
        <begin position="1"/>
        <end position="22"/>
    </location>
</feature>
<sequence>MNKRSLLLMFILLLSLTTTVSAASDAIKAKLFQATIYINKFIIQADERTTLLNYNDRVYVPLRKLTEITGAAIGYDSKSRSIYIDQPQAFSVKSSVHRKASNDSFTLHIYSEKAEYAQGESIRIWSRLVNESEQSVTIYHAQPLVGYNIVDEEDSADNQIYALSLTETTFNSEDEYNSSLLPIHSISYNVRKLDLEDFNKYIDQSARPSMLPKGTYTVTAEAPYSLSKSFSEENKRKLQASITIKVV</sequence>
<evidence type="ECO:0000313" key="3">
    <source>
        <dbReference type="EMBL" id="WEK55347.1"/>
    </source>
</evidence>
<name>A0AA95F0C3_9BACL</name>
<dbReference type="AlphaFoldDB" id="A0AA95F0C3"/>
<keyword evidence="1" id="KW-0732">Signal</keyword>
<evidence type="ECO:0000259" key="2">
    <source>
        <dbReference type="Pfam" id="PF07833"/>
    </source>
</evidence>
<reference evidence="3" key="1">
    <citation type="submission" date="2023-03" db="EMBL/GenBank/DDBJ databases">
        <title>Andean soil-derived lignocellulolytic bacterial consortium as a source of novel taxa and putative plastic-active enzymes.</title>
        <authorList>
            <person name="Diaz-Garcia L."/>
            <person name="Chuvochina M."/>
            <person name="Feuerriegel G."/>
            <person name="Bunk B."/>
            <person name="Sproer C."/>
            <person name="Streit W.R."/>
            <person name="Rodriguez L.M."/>
            <person name="Overmann J."/>
            <person name="Jimenez D.J."/>
        </authorList>
    </citation>
    <scope>NUCLEOTIDE SEQUENCE</scope>
    <source>
        <strain evidence="3">MAG 2441</strain>
    </source>
</reference>